<evidence type="ECO:0000256" key="7">
    <source>
        <dbReference type="RuleBase" id="RU362074"/>
    </source>
</evidence>
<evidence type="ECO:0000256" key="2">
    <source>
        <dbReference type="ARBA" id="ARBA00021897"/>
    </source>
</evidence>
<evidence type="ECO:0000256" key="4">
    <source>
        <dbReference type="ARBA" id="ARBA00022500"/>
    </source>
</evidence>
<evidence type="ECO:0000256" key="6">
    <source>
        <dbReference type="ARBA" id="ARBA00023136"/>
    </source>
</evidence>
<keyword evidence="9" id="KW-0969">Cilium</keyword>
<dbReference type="InterPro" id="IPR051469">
    <property type="entry name" value="FliN/MopA/SpaO"/>
</dbReference>
<dbReference type="PANTHER" id="PTHR43484:SF1">
    <property type="entry name" value="FLAGELLAR MOTOR SWITCH PROTEIN FLIN"/>
    <property type="match status" value="1"/>
</dbReference>
<comment type="similarity">
    <text evidence="1 7">Belongs to the FliN/MopA/SpaO family.</text>
</comment>
<comment type="subcellular location">
    <subcellularLocation>
        <location evidence="7">Cell membrane</location>
        <topology evidence="7">Peripheral membrane protein</topology>
        <orientation evidence="7">Cytoplasmic side</orientation>
    </subcellularLocation>
    <subcellularLocation>
        <location evidence="7">Bacterial flagellum basal body</location>
    </subcellularLocation>
</comment>
<feature type="domain" description="Flagellar motor switch protein FliN-like C-terminal" evidence="8">
    <location>
        <begin position="26"/>
        <end position="96"/>
    </location>
</feature>
<dbReference type="GO" id="GO:0009425">
    <property type="term" value="C:bacterial-type flagellum basal body"/>
    <property type="evidence" value="ECO:0007669"/>
    <property type="project" value="UniProtKB-SubCell"/>
</dbReference>
<dbReference type="RefSeq" id="WP_126719407.1">
    <property type="nucleotide sequence ID" value="NZ_RWJF01000001.1"/>
</dbReference>
<keyword evidence="7" id="KW-0975">Bacterial flagellum</keyword>
<dbReference type="Gene3D" id="2.30.330.10">
    <property type="entry name" value="SpoA-like"/>
    <property type="match status" value="1"/>
</dbReference>
<name>A0A429VCJ5_9SPHN</name>
<accession>A0A429VCJ5</accession>
<keyword evidence="10" id="KW-1185">Reference proteome</keyword>
<dbReference type="NCBIfam" id="TIGR02480">
    <property type="entry name" value="fliN"/>
    <property type="match status" value="1"/>
</dbReference>
<keyword evidence="4 7" id="KW-0145">Chemotaxis</keyword>
<evidence type="ECO:0000256" key="1">
    <source>
        <dbReference type="ARBA" id="ARBA00009226"/>
    </source>
</evidence>
<dbReference type="EMBL" id="RWJF01000001">
    <property type="protein sequence ID" value="RST31562.1"/>
    <property type="molecule type" value="Genomic_DNA"/>
</dbReference>
<keyword evidence="6 7" id="KW-0472">Membrane</keyword>
<dbReference type="InterPro" id="IPR012826">
    <property type="entry name" value="FliN"/>
</dbReference>
<evidence type="ECO:0000256" key="3">
    <source>
        <dbReference type="ARBA" id="ARBA00022475"/>
    </source>
</evidence>
<protein>
    <recommendedName>
        <fullName evidence="2 7">Flagellar motor switch protein FliN</fullName>
    </recommendedName>
</protein>
<reference evidence="9 10" key="1">
    <citation type="submission" date="2018-12" db="EMBL/GenBank/DDBJ databases">
        <title>Sphingomonas sp. HMF7854 Genome sequencing and assembly.</title>
        <authorList>
            <person name="Cha I."/>
            <person name="Kang H."/>
            <person name="Kim H."/>
            <person name="Kang J."/>
            <person name="Joh K."/>
        </authorList>
    </citation>
    <scope>NUCLEOTIDE SEQUENCE [LARGE SCALE GENOMIC DNA]</scope>
    <source>
        <strain evidence="9 10">HMF7854</strain>
    </source>
</reference>
<organism evidence="9 10">
    <name type="scientific">Sphingomonas ginkgonis</name>
    <dbReference type="NCBI Taxonomy" id="2315330"/>
    <lineage>
        <taxon>Bacteria</taxon>
        <taxon>Pseudomonadati</taxon>
        <taxon>Pseudomonadota</taxon>
        <taxon>Alphaproteobacteria</taxon>
        <taxon>Sphingomonadales</taxon>
        <taxon>Sphingomonadaceae</taxon>
        <taxon>Sphingomonas</taxon>
    </lineage>
</organism>
<dbReference type="SUPFAM" id="SSF101801">
    <property type="entry name" value="Surface presentation of antigens (SPOA)"/>
    <property type="match status" value="1"/>
</dbReference>
<keyword evidence="9" id="KW-0966">Cell projection</keyword>
<dbReference type="GO" id="GO:0071973">
    <property type="term" value="P:bacterial-type flagellum-dependent cell motility"/>
    <property type="evidence" value="ECO:0007669"/>
    <property type="project" value="UniProtKB-UniRule"/>
</dbReference>
<dbReference type="GO" id="GO:0005886">
    <property type="term" value="C:plasma membrane"/>
    <property type="evidence" value="ECO:0007669"/>
    <property type="project" value="UniProtKB-SubCell"/>
</dbReference>
<evidence type="ECO:0000313" key="10">
    <source>
        <dbReference type="Proteomes" id="UP000274661"/>
    </source>
</evidence>
<comment type="caution">
    <text evidence="9">The sequence shown here is derived from an EMBL/GenBank/DDBJ whole genome shotgun (WGS) entry which is preliminary data.</text>
</comment>
<dbReference type="AlphaFoldDB" id="A0A429VCJ5"/>
<dbReference type="InterPro" id="IPR001172">
    <property type="entry name" value="FliN_T3SS_HrcQb"/>
</dbReference>
<dbReference type="InterPro" id="IPR036429">
    <property type="entry name" value="SpoA-like_sf"/>
</dbReference>
<keyword evidence="3 7" id="KW-1003">Cell membrane</keyword>
<comment type="function">
    <text evidence="7">FliN is one of three proteins (FliG, FliN, FliM) that form the rotor-mounted switch complex (C ring), located at the base of the basal body. This complex interacts with the CheY and CheZ chemotaxis proteins, in addition to contacting components of the motor that determine the direction of flagellar rotation.</text>
</comment>
<dbReference type="InterPro" id="IPR001543">
    <property type="entry name" value="FliN-like_C"/>
</dbReference>
<evidence type="ECO:0000256" key="5">
    <source>
        <dbReference type="ARBA" id="ARBA00022779"/>
    </source>
</evidence>
<dbReference type="OrthoDB" id="9790303at2"/>
<proteinExistence type="inferred from homology"/>
<gene>
    <name evidence="9" type="primary">fliN</name>
    <name evidence="9" type="ORF">HMF7854_12475</name>
</gene>
<sequence length="117" mass="12359">MSDVTIVPGTTDLEPQAGAREQNFELLADVSLRITVEVGSASLTLTDLLGLTKGSVVELDREADALLDILANGKLIARGEVVAVDGRYGIRIAEIVDARSGADRRSADRGTPDRRAA</sequence>
<evidence type="ECO:0000259" key="8">
    <source>
        <dbReference type="Pfam" id="PF01052"/>
    </source>
</evidence>
<dbReference type="Proteomes" id="UP000274661">
    <property type="component" value="Unassembled WGS sequence"/>
</dbReference>
<evidence type="ECO:0000313" key="9">
    <source>
        <dbReference type="EMBL" id="RST31562.1"/>
    </source>
</evidence>
<dbReference type="GO" id="GO:0006935">
    <property type="term" value="P:chemotaxis"/>
    <property type="evidence" value="ECO:0007669"/>
    <property type="project" value="UniProtKB-KW"/>
</dbReference>
<dbReference type="PANTHER" id="PTHR43484">
    <property type="match status" value="1"/>
</dbReference>
<dbReference type="Pfam" id="PF01052">
    <property type="entry name" value="FliMN_C"/>
    <property type="match status" value="1"/>
</dbReference>
<keyword evidence="9" id="KW-0282">Flagellum</keyword>
<dbReference type="GO" id="GO:0003774">
    <property type="term" value="F:cytoskeletal motor activity"/>
    <property type="evidence" value="ECO:0007669"/>
    <property type="project" value="UniProtKB-UniRule"/>
</dbReference>
<keyword evidence="5 7" id="KW-0283">Flagellar rotation</keyword>
<dbReference type="PRINTS" id="PR00956">
    <property type="entry name" value="FLGMOTORFLIN"/>
</dbReference>